<dbReference type="PROSITE" id="PS50191">
    <property type="entry name" value="CRAL_TRIO"/>
    <property type="match status" value="1"/>
</dbReference>
<accession>A0A7S4EHS8</accession>
<gene>
    <name evidence="3" type="ORF">PAUS00366_LOCUS6491</name>
</gene>
<feature type="region of interest" description="Disordered" evidence="1">
    <location>
        <begin position="332"/>
        <end position="360"/>
    </location>
</feature>
<feature type="domain" description="CRAL-TRIO" evidence="2">
    <location>
        <begin position="122"/>
        <end position="291"/>
    </location>
</feature>
<dbReference type="EMBL" id="HBIX01008421">
    <property type="protein sequence ID" value="CAE0713739.1"/>
    <property type="molecule type" value="Transcribed_RNA"/>
</dbReference>
<dbReference type="Gene3D" id="3.40.525.10">
    <property type="entry name" value="CRAL-TRIO lipid binding domain"/>
    <property type="match status" value="1"/>
</dbReference>
<evidence type="ECO:0000259" key="2">
    <source>
        <dbReference type="PROSITE" id="PS50191"/>
    </source>
</evidence>
<sequence length="391" mass="44705">MKMAMDDLELMLTPEEQEWAFALEEAIYRGRPDVNVNQGGGLSLSRTRSTINNSNAIVAATTAPATTQLYGKPSDFEIAAHALRAKGNTSKGLKRLQRMKIFKDAYNIPDFDLDSGSNRNDPIKPILKLMKKFLTGYPQFLQKIGIDKFGRVAVQLQLDGLRWSQPPPFNHTETERFQAFYYLLHATQPTLESIRRGTVWIGDIQNITERPSAALFRGGRMLLRDSYPIKVQDVPVVDCPPRFSKVYATTYPFFSSHFVSKFVRVTPDVLRAHFPPELLSDRLRGINNTKKGRIINRRRARYKTDNSIARKRNVDVSDIDVVSSNGDDYDNKWENLDDDDEKDANGINDRNNGIKNGGVGDQEINESEELLMRIERLLRMRFKTERSFRVI</sequence>
<dbReference type="Pfam" id="PF00650">
    <property type="entry name" value="CRAL_TRIO"/>
    <property type="match status" value="1"/>
</dbReference>
<dbReference type="SUPFAM" id="SSF52087">
    <property type="entry name" value="CRAL/TRIO domain"/>
    <property type="match status" value="1"/>
</dbReference>
<evidence type="ECO:0000313" key="3">
    <source>
        <dbReference type="EMBL" id="CAE0713739.1"/>
    </source>
</evidence>
<name>A0A7S4EHS8_9STRA</name>
<dbReference type="InterPro" id="IPR036865">
    <property type="entry name" value="CRAL-TRIO_dom_sf"/>
</dbReference>
<proteinExistence type="predicted"/>
<protein>
    <recommendedName>
        <fullName evidence="2">CRAL-TRIO domain-containing protein</fullName>
    </recommendedName>
</protein>
<evidence type="ECO:0000256" key="1">
    <source>
        <dbReference type="SAM" id="MobiDB-lite"/>
    </source>
</evidence>
<dbReference type="AlphaFoldDB" id="A0A7S4EHS8"/>
<organism evidence="3">
    <name type="scientific">Pseudo-nitzschia australis</name>
    <dbReference type="NCBI Taxonomy" id="44445"/>
    <lineage>
        <taxon>Eukaryota</taxon>
        <taxon>Sar</taxon>
        <taxon>Stramenopiles</taxon>
        <taxon>Ochrophyta</taxon>
        <taxon>Bacillariophyta</taxon>
        <taxon>Bacillariophyceae</taxon>
        <taxon>Bacillariophycidae</taxon>
        <taxon>Bacillariales</taxon>
        <taxon>Bacillariaceae</taxon>
        <taxon>Pseudo-nitzschia</taxon>
    </lineage>
</organism>
<reference evidence="3" key="1">
    <citation type="submission" date="2021-01" db="EMBL/GenBank/DDBJ databases">
        <authorList>
            <person name="Corre E."/>
            <person name="Pelletier E."/>
            <person name="Niang G."/>
            <person name="Scheremetjew M."/>
            <person name="Finn R."/>
            <person name="Kale V."/>
            <person name="Holt S."/>
            <person name="Cochrane G."/>
            <person name="Meng A."/>
            <person name="Brown T."/>
            <person name="Cohen L."/>
        </authorList>
    </citation>
    <scope>NUCLEOTIDE SEQUENCE</scope>
    <source>
        <strain evidence="3">10249 10 AB</strain>
    </source>
</reference>
<dbReference type="InterPro" id="IPR001251">
    <property type="entry name" value="CRAL-TRIO_dom"/>
</dbReference>